<keyword evidence="2" id="KW-1185">Reference proteome</keyword>
<dbReference type="InterPro" id="IPR019587">
    <property type="entry name" value="Polyketide_cyclase/dehydratase"/>
</dbReference>
<organism evidence="1 2">
    <name type="scientific">Mycobacterium paraterrae</name>
    <dbReference type="NCBI Taxonomy" id="577492"/>
    <lineage>
        <taxon>Bacteria</taxon>
        <taxon>Bacillati</taxon>
        <taxon>Actinomycetota</taxon>
        <taxon>Actinomycetes</taxon>
        <taxon>Mycobacteriales</taxon>
        <taxon>Mycobacteriaceae</taxon>
        <taxon>Mycobacterium</taxon>
    </lineage>
</organism>
<accession>A0ABY3VUV9</accession>
<dbReference type="RefSeq" id="WP_240262736.1">
    <property type="nucleotide sequence ID" value="NZ_CP092488.2"/>
</dbReference>
<proteinExistence type="predicted"/>
<reference evidence="1" key="1">
    <citation type="submission" date="2022-08" db="EMBL/GenBank/DDBJ databases">
        <title>Whole genome sequencing of non-tuberculosis mycobacteria type-strains.</title>
        <authorList>
            <person name="Igarashi Y."/>
            <person name="Osugi A."/>
            <person name="Mitarai S."/>
        </authorList>
    </citation>
    <scope>NUCLEOTIDE SEQUENCE</scope>
    <source>
        <strain evidence="1">DSM 45127</strain>
    </source>
</reference>
<dbReference type="SUPFAM" id="SSF55961">
    <property type="entry name" value="Bet v1-like"/>
    <property type="match status" value="1"/>
</dbReference>
<evidence type="ECO:0000313" key="1">
    <source>
        <dbReference type="EMBL" id="UMB70982.1"/>
    </source>
</evidence>
<evidence type="ECO:0000313" key="2">
    <source>
        <dbReference type="Proteomes" id="UP001055336"/>
    </source>
</evidence>
<dbReference type="InterPro" id="IPR023393">
    <property type="entry name" value="START-like_dom_sf"/>
</dbReference>
<gene>
    <name evidence="1" type="ORF">MKK62_06790</name>
</gene>
<sequence>MPEITTSQEIDAPQDAVWSLVSNPQRFADWNTLHLRWDEEPPAELINGARIVDVVKIKGIVDTIAFTVDDVRHPEFLSLSGSGSTGSTVVLDVTVTEQSPTHCVVTLHIVFTSSVLFGPLGKVVERAFRKQLDASLDKLAAAFVST</sequence>
<dbReference type="Gene3D" id="3.30.530.20">
    <property type="match status" value="1"/>
</dbReference>
<dbReference type="EMBL" id="CP092488">
    <property type="protein sequence ID" value="UMB70982.1"/>
    <property type="molecule type" value="Genomic_DNA"/>
</dbReference>
<name>A0ABY3VUV9_9MYCO</name>
<dbReference type="Pfam" id="PF10604">
    <property type="entry name" value="Polyketide_cyc2"/>
    <property type="match status" value="1"/>
</dbReference>
<dbReference type="CDD" id="cd07812">
    <property type="entry name" value="SRPBCC"/>
    <property type="match status" value="1"/>
</dbReference>
<protein>
    <submittedName>
        <fullName evidence="1">SRPBCC family protein</fullName>
    </submittedName>
</protein>
<dbReference type="Proteomes" id="UP001055336">
    <property type="component" value="Chromosome"/>
</dbReference>